<dbReference type="KEGG" id="pgz:C2E15_12315"/>
<keyword evidence="3" id="KW-1185">Reference proteome</keyword>
<evidence type="ECO:0000313" key="2">
    <source>
        <dbReference type="EMBL" id="AUX93783.1"/>
    </source>
</evidence>
<name>A0A1X1ED38_9GAMM</name>
<evidence type="ECO:0000313" key="3">
    <source>
        <dbReference type="Proteomes" id="UP000238365"/>
    </source>
</evidence>
<feature type="signal peptide" evidence="1">
    <location>
        <begin position="1"/>
        <end position="25"/>
    </location>
</feature>
<gene>
    <name evidence="2" type="ORF">C2E15_12315</name>
</gene>
<organism evidence="2 3">
    <name type="scientific">Mixta gaviniae</name>
    <dbReference type="NCBI Taxonomy" id="665914"/>
    <lineage>
        <taxon>Bacteria</taxon>
        <taxon>Pseudomonadati</taxon>
        <taxon>Pseudomonadota</taxon>
        <taxon>Gammaproteobacteria</taxon>
        <taxon>Enterobacterales</taxon>
        <taxon>Erwiniaceae</taxon>
        <taxon>Mixta</taxon>
    </lineage>
</organism>
<keyword evidence="1" id="KW-0732">Signal</keyword>
<reference evidence="2 3" key="1">
    <citation type="submission" date="2018-01" db="EMBL/GenBank/DDBJ databases">
        <title>Complete and assembled Genome of Pantoea gaviniae DSM22758T.</title>
        <authorList>
            <person name="Stevens M.J.A."/>
            <person name="Zurfluh K."/>
            <person name="Stephan R."/>
        </authorList>
    </citation>
    <scope>NUCLEOTIDE SEQUENCE [LARGE SCALE GENOMIC DNA]</scope>
    <source>
        <strain evidence="2 3">DSM 22758</strain>
    </source>
</reference>
<evidence type="ECO:0000256" key="1">
    <source>
        <dbReference type="SAM" id="SignalP"/>
    </source>
</evidence>
<dbReference type="AlphaFoldDB" id="A0A1X1ED38"/>
<dbReference type="Proteomes" id="UP000238365">
    <property type="component" value="Chromosome"/>
</dbReference>
<proteinExistence type="predicted"/>
<accession>A0A1X1ED38</accession>
<evidence type="ECO:0008006" key="4">
    <source>
        <dbReference type="Google" id="ProtNLM"/>
    </source>
</evidence>
<protein>
    <recommendedName>
        <fullName evidence="4">Right handed beta helix domain-containing protein</fullName>
    </recommendedName>
</protein>
<dbReference type="EMBL" id="CP026377">
    <property type="protein sequence ID" value="AUX93783.1"/>
    <property type="molecule type" value="Genomic_DNA"/>
</dbReference>
<sequence>MKKKLIKYFILEVVMSLTTSSQKIAANSATDYTTDNTAAFQALLNKERYVIVDTIINLSAQVKTAFEGQIIEGTETGEIRPIGTNMSIRSMIALKHQRCRLRNLKSTNPLLLQSNASGDNGGGRQGTVDIQADFCVVEGCTMINQVNAVIAGSIQRAHGSRIIGNNFLDCIGVGLEERGDAVSIWGSGTVIAHNYASCKEGTDGRIAFHAEAPVTSNSGRAQFDAQHTIMANNLAYGPFRRHFVMEGISNGSSIGNVSIGGATWWGEAYIMCTNVVVENTIKYTRTPADTQGGNWAPKRGAICVQNWSYNVNIRSTVVMAEGSVGDGFILDRSSTVKGEHKLTLQLSMLNKGDSKNNAFNLVPAEDLHLNNCFAEGFATLLKGTTSDYNTVLLTGCRLISNGSATGVLIQGGNGGTLSINHSIIDVGTNNFAMNLFNLARVHITSTGYSAGKFAVGMQNIGEKFVMSNCYNLSSAVPLSLRYTKTSTTGGSPVVTSEGDVPDIEWLFNENDGITCGFVYSQDQLKSAASTVNTVGKAMGKIVLGYGVDKKLRYYYATAPDSKGAWVSFDNSETINPA</sequence>
<feature type="chain" id="PRO_5012191204" description="Right handed beta helix domain-containing protein" evidence="1">
    <location>
        <begin position="26"/>
        <end position="577"/>
    </location>
</feature>